<accession>A0A928VNF1</accession>
<dbReference type="AlphaFoldDB" id="A0A928VNF1"/>
<dbReference type="EMBL" id="JADEXQ010000076">
    <property type="protein sequence ID" value="MBE9031798.1"/>
    <property type="molecule type" value="Genomic_DNA"/>
</dbReference>
<organism evidence="2 3">
    <name type="scientific">Romeriopsis navalis LEGE 11480</name>
    <dbReference type="NCBI Taxonomy" id="2777977"/>
    <lineage>
        <taxon>Bacteria</taxon>
        <taxon>Bacillati</taxon>
        <taxon>Cyanobacteriota</taxon>
        <taxon>Cyanophyceae</taxon>
        <taxon>Leptolyngbyales</taxon>
        <taxon>Leptolyngbyaceae</taxon>
        <taxon>Romeriopsis</taxon>
        <taxon>Romeriopsis navalis</taxon>
    </lineage>
</organism>
<sequence length="65" mass="7281">MKLKGINSLIGAIFLAMLFIRMLSDGAIQRSKNGTTFNHKAATKALLESIEPFEENFNKSIKPRK</sequence>
<evidence type="ECO:0000256" key="1">
    <source>
        <dbReference type="SAM" id="Phobius"/>
    </source>
</evidence>
<reference evidence="2" key="1">
    <citation type="submission" date="2020-10" db="EMBL/GenBank/DDBJ databases">
        <authorList>
            <person name="Castelo-Branco R."/>
            <person name="Eusebio N."/>
            <person name="Adriana R."/>
            <person name="Vieira A."/>
            <person name="Brugerolle De Fraissinette N."/>
            <person name="Rezende De Castro R."/>
            <person name="Schneider M.P."/>
            <person name="Vasconcelos V."/>
            <person name="Leao P.N."/>
        </authorList>
    </citation>
    <scope>NUCLEOTIDE SEQUENCE</scope>
    <source>
        <strain evidence="2">LEGE 11480</strain>
    </source>
</reference>
<gene>
    <name evidence="2" type="ORF">IQ266_18855</name>
</gene>
<keyword evidence="1" id="KW-0812">Transmembrane</keyword>
<keyword evidence="1" id="KW-1133">Transmembrane helix</keyword>
<evidence type="ECO:0000313" key="2">
    <source>
        <dbReference type="EMBL" id="MBE9031798.1"/>
    </source>
</evidence>
<feature type="transmembrane region" description="Helical" evidence="1">
    <location>
        <begin position="6"/>
        <end position="23"/>
    </location>
</feature>
<keyword evidence="1" id="KW-0472">Membrane</keyword>
<comment type="caution">
    <text evidence="2">The sequence shown here is derived from an EMBL/GenBank/DDBJ whole genome shotgun (WGS) entry which is preliminary data.</text>
</comment>
<evidence type="ECO:0000313" key="3">
    <source>
        <dbReference type="Proteomes" id="UP000625316"/>
    </source>
</evidence>
<proteinExistence type="predicted"/>
<keyword evidence="3" id="KW-1185">Reference proteome</keyword>
<name>A0A928VNF1_9CYAN</name>
<protein>
    <submittedName>
        <fullName evidence="2">Uncharacterized protein</fullName>
    </submittedName>
</protein>
<dbReference type="Proteomes" id="UP000625316">
    <property type="component" value="Unassembled WGS sequence"/>
</dbReference>
<dbReference type="RefSeq" id="WP_264326626.1">
    <property type="nucleotide sequence ID" value="NZ_JADEXQ010000076.1"/>
</dbReference>